<name>A0A5B9Q7L1_9BACT</name>
<feature type="transmembrane region" description="Helical" evidence="7">
    <location>
        <begin position="154"/>
        <end position="175"/>
    </location>
</feature>
<dbReference type="EC" id="3.4.21.105" evidence="9"/>
<evidence type="ECO:0000256" key="3">
    <source>
        <dbReference type="ARBA" id="ARBA00022692"/>
    </source>
</evidence>
<feature type="domain" description="Peptidase S54 rhomboid" evidence="8">
    <location>
        <begin position="91"/>
        <end position="238"/>
    </location>
</feature>
<keyword evidence="4 9" id="KW-0378">Hydrolase</keyword>
<dbReference type="GO" id="GO:0016020">
    <property type="term" value="C:membrane"/>
    <property type="evidence" value="ECO:0007669"/>
    <property type="project" value="UniProtKB-SubCell"/>
</dbReference>
<feature type="transmembrane region" description="Helical" evidence="7">
    <location>
        <begin position="15"/>
        <end position="36"/>
    </location>
</feature>
<evidence type="ECO:0000256" key="7">
    <source>
        <dbReference type="SAM" id="Phobius"/>
    </source>
</evidence>
<dbReference type="GO" id="GO:0006508">
    <property type="term" value="P:proteolysis"/>
    <property type="evidence" value="ECO:0007669"/>
    <property type="project" value="UniProtKB-KW"/>
</dbReference>
<dbReference type="PANTHER" id="PTHR43731">
    <property type="entry name" value="RHOMBOID PROTEASE"/>
    <property type="match status" value="1"/>
</dbReference>
<keyword evidence="5 7" id="KW-1133">Transmembrane helix</keyword>
<evidence type="ECO:0000256" key="2">
    <source>
        <dbReference type="ARBA" id="ARBA00009045"/>
    </source>
</evidence>
<sequence length="246" mass="26278">MVFPLSDDNADRTSFPLVNIILIVLNVVVFVVFQGMGKNDKFTLSYSTVPAEIVSGHDVVTEDKKVRMNTAIGVQEVTIPGLRSTPIPVYLTLFTAMFMHAGIAHLAGNMWFLWIFGDNIEHDLGKVRYLVFYLLCGVLASLAHVFVSATGPSALIPCLGASGAISGVMGAYLVLHPHRKVLVLLIRFVTDVPGFVAVGFWFAFQIVSGLGLLGGDQTGVAYGAHIGGFIAGAVLALPFKASVAKQ</sequence>
<dbReference type="Pfam" id="PF01694">
    <property type="entry name" value="Rhomboid"/>
    <property type="match status" value="1"/>
</dbReference>
<keyword evidence="10" id="KW-1185">Reference proteome</keyword>
<dbReference type="InterPro" id="IPR022764">
    <property type="entry name" value="Peptidase_S54_rhomboid_dom"/>
</dbReference>
<evidence type="ECO:0000256" key="6">
    <source>
        <dbReference type="ARBA" id="ARBA00023136"/>
    </source>
</evidence>
<feature type="transmembrane region" description="Helical" evidence="7">
    <location>
        <begin position="182"/>
        <end position="207"/>
    </location>
</feature>
<dbReference type="OrthoDB" id="9813074at2"/>
<dbReference type="Proteomes" id="UP000323917">
    <property type="component" value="Chromosome"/>
</dbReference>
<keyword evidence="3 7" id="KW-0812">Transmembrane</keyword>
<evidence type="ECO:0000256" key="1">
    <source>
        <dbReference type="ARBA" id="ARBA00004141"/>
    </source>
</evidence>
<dbReference type="InterPro" id="IPR050925">
    <property type="entry name" value="Rhomboid_protease_S54"/>
</dbReference>
<keyword evidence="6 7" id="KW-0472">Membrane</keyword>
<dbReference type="Gene3D" id="1.20.1540.10">
    <property type="entry name" value="Rhomboid-like"/>
    <property type="match status" value="1"/>
</dbReference>
<gene>
    <name evidence="9" type="primary">gluP</name>
    <name evidence="9" type="ORF">Pr1d_22570</name>
</gene>
<feature type="transmembrane region" description="Helical" evidence="7">
    <location>
        <begin position="219"/>
        <end position="239"/>
    </location>
</feature>
<evidence type="ECO:0000313" key="10">
    <source>
        <dbReference type="Proteomes" id="UP000323917"/>
    </source>
</evidence>
<accession>A0A5B9Q7L1</accession>
<reference evidence="9 10" key="1">
    <citation type="submission" date="2019-08" db="EMBL/GenBank/DDBJ databases">
        <title>Deep-cultivation of Planctomycetes and their phenomic and genomic characterization uncovers novel biology.</title>
        <authorList>
            <person name="Wiegand S."/>
            <person name="Jogler M."/>
            <person name="Boedeker C."/>
            <person name="Pinto D."/>
            <person name="Vollmers J."/>
            <person name="Rivas-Marin E."/>
            <person name="Kohn T."/>
            <person name="Peeters S.H."/>
            <person name="Heuer A."/>
            <person name="Rast P."/>
            <person name="Oberbeckmann S."/>
            <person name="Bunk B."/>
            <person name="Jeske O."/>
            <person name="Meyerdierks A."/>
            <person name="Storesund J.E."/>
            <person name="Kallscheuer N."/>
            <person name="Luecker S."/>
            <person name="Lage O.M."/>
            <person name="Pohl T."/>
            <person name="Merkel B.J."/>
            <person name="Hornburger P."/>
            <person name="Mueller R.-W."/>
            <person name="Bruemmer F."/>
            <person name="Labrenz M."/>
            <person name="Spormann A.M."/>
            <person name="Op den Camp H."/>
            <person name="Overmann J."/>
            <person name="Amann R."/>
            <person name="Jetten M.S.M."/>
            <person name="Mascher T."/>
            <person name="Medema M.H."/>
            <person name="Devos D.P."/>
            <person name="Kaster A.-K."/>
            <person name="Ovreas L."/>
            <person name="Rohde M."/>
            <person name="Galperin M.Y."/>
            <person name="Jogler C."/>
        </authorList>
    </citation>
    <scope>NUCLEOTIDE SEQUENCE [LARGE SCALE GENOMIC DNA]</scope>
    <source>
        <strain evidence="9 10">Pr1d</strain>
    </source>
</reference>
<proteinExistence type="inferred from homology"/>
<protein>
    <submittedName>
        <fullName evidence="9">Rhomboid protease GluP</fullName>
        <ecNumber evidence="9">3.4.21.105</ecNumber>
    </submittedName>
</protein>
<feature type="transmembrane region" description="Helical" evidence="7">
    <location>
        <begin position="129"/>
        <end position="148"/>
    </location>
</feature>
<evidence type="ECO:0000259" key="8">
    <source>
        <dbReference type="Pfam" id="PF01694"/>
    </source>
</evidence>
<dbReference type="GO" id="GO:0004252">
    <property type="term" value="F:serine-type endopeptidase activity"/>
    <property type="evidence" value="ECO:0007669"/>
    <property type="project" value="InterPro"/>
</dbReference>
<organism evidence="9 10">
    <name type="scientific">Bythopirellula goksoeyrii</name>
    <dbReference type="NCBI Taxonomy" id="1400387"/>
    <lineage>
        <taxon>Bacteria</taxon>
        <taxon>Pseudomonadati</taxon>
        <taxon>Planctomycetota</taxon>
        <taxon>Planctomycetia</taxon>
        <taxon>Pirellulales</taxon>
        <taxon>Lacipirellulaceae</taxon>
        <taxon>Bythopirellula</taxon>
    </lineage>
</organism>
<dbReference type="KEGG" id="bgok:Pr1d_22570"/>
<comment type="subcellular location">
    <subcellularLocation>
        <location evidence="1">Membrane</location>
        <topology evidence="1">Multi-pass membrane protein</topology>
    </subcellularLocation>
</comment>
<comment type="similarity">
    <text evidence="2">Belongs to the peptidase S54 family.</text>
</comment>
<dbReference type="PANTHER" id="PTHR43731:SF14">
    <property type="entry name" value="PRESENILIN-ASSOCIATED RHOMBOID-LIKE PROTEIN, MITOCHONDRIAL"/>
    <property type="match status" value="1"/>
</dbReference>
<evidence type="ECO:0000313" key="9">
    <source>
        <dbReference type="EMBL" id="QEG34968.1"/>
    </source>
</evidence>
<dbReference type="AlphaFoldDB" id="A0A5B9Q7L1"/>
<dbReference type="EMBL" id="CP042913">
    <property type="protein sequence ID" value="QEG34968.1"/>
    <property type="molecule type" value="Genomic_DNA"/>
</dbReference>
<feature type="transmembrane region" description="Helical" evidence="7">
    <location>
        <begin position="90"/>
        <end position="117"/>
    </location>
</feature>
<dbReference type="InterPro" id="IPR035952">
    <property type="entry name" value="Rhomboid-like_sf"/>
</dbReference>
<dbReference type="RefSeq" id="WP_148073536.1">
    <property type="nucleotide sequence ID" value="NZ_CP042913.1"/>
</dbReference>
<dbReference type="SUPFAM" id="SSF144091">
    <property type="entry name" value="Rhomboid-like"/>
    <property type="match status" value="1"/>
</dbReference>
<evidence type="ECO:0000256" key="5">
    <source>
        <dbReference type="ARBA" id="ARBA00022989"/>
    </source>
</evidence>
<keyword evidence="9" id="KW-0645">Protease</keyword>
<evidence type="ECO:0000256" key="4">
    <source>
        <dbReference type="ARBA" id="ARBA00022801"/>
    </source>
</evidence>